<accession>A0AAV7PGZ5</accession>
<dbReference type="EMBL" id="JANPWB010000011">
    <property type="protein sequence ID" value="KAJ1126482.1"/>
    <property type="molecule type" value="Genomic_DNA"/>
</dbReference>
<protein>
    <submittedName>
        <fullName evidence="2">Uncharacterized protein</fullName>
    </submittedName>
</protein>
<gene>
    <name evidence="2" type="ORF">NDU88_004889</name>
</gene>
<evidence type="ECO:0000313" key="3">
    <source>
        <dbReference type="Proteomes" id="UP001066276"/>
    </source>
</evidence>
<reference evidence="2" key="1">
    <citation type="journal article" date="2022" name="bioRxiv">
        <title>Sequencing and chromosome-scale assembly of the giantPleurodeles waltlgenome.</title>
        <authorList>
            <person name="Brown T."/>
            <person name="Elewa A."/>
            <person name="Iarovenko S."/>
            <person name="Subramanian E."/>
            <person name="Araus A.J."/>
            <person name="Petzold A."/>
            <person name="Susuki M."/>
            <person name="Suzuki K.-i.T."/>
            <person name="Hayashi T."/>
            <person name="Toyoda A."/>
            <person name="Oliveira C."/>
            <person name="Osipova E."/>
            <person name="Leigh N.D."/>
            <person name="Simon A."/>
            <person name="Yun M.H."/>
        </authorList>
    </citation>
    <scope>NUCLEOTIDE SEQUENCE</scope>
    <source>
        <strain evidence="2">20211129_DDA</strain>
        <tissue evidence="2">Liver</tissue>
    </source>
</reference>
<name>A0AAV7PGZ5_PLEWA</name>
<proteinExistence type="predicted"/>
<feature type="region of interest" description="Disordered" evidence="1">
    <location>
        <begin position="85"/>
        <end position="108"/>
    </location>
</feature>
<keyword evidence="3" id="KW-1185">Reference proteome</keyword>
<evidence type="ECO:0000256" key="1">
    <source>
        <dbReference type="SAM" id="MobiDB-lite"/>
    </source>
</evidence>
<dbReference type="Proteomes" id="UP001066276">
    <property type="component" value="Chromosome 7"/>
</dbReference>
<organism evidence="2 3">
    <name type="scientific">Pleurodeles waltl</name>
    <name type="common">Iberian ribbed newt</name>
    <dbReference type="NCBI Taxonomy" id="8319"/>
    <lineage>
        <taxon>Eukaryota</taxon>
        <taxon>Metazoa</taxon>
        <taxon>Chordata</taxon>
        <taxon>Craniata</taxon>
        <taxon>Vertebrata</taxon>
        <taxon>Euteleostomi</taxon>
        <taxon>Amphibia</taxon>
        <taxon>Batrachia</taxon>
        <taxon>Caudata</taxon>
        <taxon>Salamandroidea</taxon>
        <taxon>Salamandridae</taxon>
        <taxon>Pleurodelinae</taxon>
        <taxon>Pleurodeles</taxon>
    </lineage>
</organism>
<comment type="caution">
    <text evidence="2">The sequence shown here is derived from an EMBL/GenBank/DDBJ whole genome shotgun (WGS) entry which is preliminary data.</text>
</comment>
<sequence>MGMAVALDHLQPLGELRRGQALMRATHTWPTEVRRIGIAVGSLAYIERTKLLLWHRDSRDFLLHQWQLGNGWRQRIRPDELYHQRQEAGHGRGGLTASGTGDTAEPLPNDRLMLLTSNRSYGTDDVHCRKRHPLESQCGPQIWRSELERSAVKMSH</sequence>
<evidence type="ECO:0000313" key="2">
    <source>
        <dbReference type="EMBL" id="KAJ1126482.1"/>
    </source>
</evidence>
<dbReference type="AlphaFoldDB" id="A0AAV7PGZ5"/>